<evidence type="ECO:0000313" key="2">
    <source>
        <dbReference type="Proteomes" id="UP000504693"/>
    </source>
</evidence>
<evidence type="ECO:0000313" key="1">
    <source>
        <dbReference type="EMBL" id="QKG72191.1"/>
    </source>
</evidence>
<keyword evidence="2" id="KW-1185">Reference proteome</keyword>
<dbReference type="RefSeq" id="WP_173215250.1">
    <property type="nucleotide sequence ID" value="NZ_CP053921.1"/>
</dbReference>
<organism evidence="1 2">
    <name type="scientific">Erythrobacter mangrovi</name>
    <dbReference type="NCBI Taxonomy" id="2739433"/>
    <lineage>
        <taxon>Bacteria</taxon>
        <taxon>Pseudomonadati</taxon>
        <taxon>Pseudomonadota</taxon>
        <taxon>Alphaproteobacteria</taxon>
        <taxon>Sphingomonadales</taxon>
        <taxon>Erythrobacteraceae</taxon>
        <taxon>Erythrobacter/Porphyrobacter group</taxon>
        <taxon>Erythrobacter</taxon>
    </lineage>
</organism>
<accession>A0A7D3XT58</accession>
<name>A0A7D3XT58_9SPHN</name>
<dbReference type="EMBL" id="CP053921">
    <property type="protein sequence ID" value="QKG72191.1"/>
    <property type="molecule type" value="Genomic_DNA"/>
</dbReference>
<gene>
    <name evidence="1" type="ORF">HQR01_12905</name>
</gene>
<protein>
    <submittedName>
        <fullName evidence="1">Uncharacterized protein</fullName>
    </submittedName>
</protein>
<proteinExistence type="predicted"/>
<dbReference type="Proteomes" id="UP000504693">
    <property type="component" value="Chromosome"/>
</dbReference>
<reference evidence="1 2" key="1">
    <citation type="submission" date="2020-05" db="EMBL/GenBank/DDBJ databases">
        <title>Erythrobacter mangrovi sp. nov., isolated from rhizosphere soil of mangrove plant (Kandelia candel).</title>
        <authorList>
            <person name="Ye Y.H."/>
        </authorList>
    </citation>
    <scope>NUCLEOTIDE SEQUENCE [LARGE SCALE GENOMIC DNA]</scope>
    <source>
        <strain evidence="1 2">EB310</strain>
    </source>
</reference>
<dbReference type="KEGG" id="emv:HQR01_12905"/>
<sequence>MAELYRRTRTGVTRKVYPSCIIESSSWSLIPSINTAFNTYALETRHDFRQPVVTWDRCKVRWVEGIHPDIDRANPGITPALRVLWKALSIRCHGDVTNTQCDRYRLGDPPKSRRSVGSPLVSLTFHTSNEANPRTARRISVSERSDGLSQLLRYQSSKQ</sequence>
<dbReference type="AlphaFoldDB" id="A0A7D3XT58"/>